<evidence type="ECO:0000256" key="1">
    <source>
        <dbReference type="ARBA" id="ARBA00022679"/>
    </source>
</evidence>
<reference evidence="4" key="1">
    <citation type="submission" date="2020-05" db="EMBL/GenBank/DDBJ databases">
        <authorList>
            <person name="Zhu T."/>
            <person name="Keshari N."/>
            <person name="Lu X."/>
        </authorList>
    </citation>
    <scope>NUCLEOTIDE SEQUENCE</scope>
    <source>
        <strain evidence="4">NK1-12</strain>
    </source>
</reference>
<dbReference type="RefSeq" id="WP_316431355.1">
    <property type="nucleotide sequence ID" value="NZ_CP053586.1"/>
</dbReference>
<proteinExistence type="predicted"/>
<name>A0AA96WGT9_9CYAN</name>
<dbReference type="PANTHER" id="PTHR43877">
    <property type="entry name" value="AMINOALKYLPHOSPHONATE N-ACETYLTRANSFERASE-RELATED-RELATED"/>
    <property type="match status" value="1"/>
</dbReference>
<dbReference type="InterPro" id="IPR050832">
    <property type="entry name" value="Bact_Acetyltransf"/>
</dbReference>
<dbReference type="Gene3D" id="3.40.630.30">
    <property type="match status" value="1"/>
</dbReference>
<dbReference type="EMBL" id="CP053586">
    <property type="protein sequence ID" value="WNZ25208.1"/>
    <property type="molecule type" value="Genomic_DNA"/>
</dbReference>
<gene>
    <name evidence="4" type="ORF">HJG54_21695</name>
</gene>
<dbReference type="SUPFAM" id="SSF55729">
    <property type="entry name" value="Acyl-CoA N-acyltransferases (Nat)"/>
    <property type="match status" value="1"/>
</dbReference>
<dbReference type="InterPro" id="IPR000182">
    <property type="entry name" value="GNAT_dom"/>
</dbReference>
<protein>
    <submittedName>
        <fullName evidence="4">GNAT family N-acetyltransferase</fullName>
    </submittedName>
</protein>
<keyword evidence="1" id="KW-0808">Transferase</keyword>
<dbReference type="GO" id="GO:0016747">
    <property type="term" value="F:acyltransferase activity, transferring groups other than amino-acyl groups"/>
    <property type="evidence" value="ECO:0007669"/>
    <property type="project" value="InterPro"/>
</dbReference>
<evidence type="ECO:0000259" key="3">
    <source>
        <dbReference type="PROSITE" id="PS51186"/>
    </source>
</evidence>
<keyword evidence="2" id="KW-0012">Acyltransferase</keyword>
<feature type="domain" description="N-acetyltransferase" evidence="3">
    <location>
        <begin position="5"/>
        <end position="170"/>
    </location>
</feature>
<evidence type="ECO:0000313" key="4">
    <source>
        <dbReference type="EMBL" id="WNZ25208.1"/>
    </source>
</evidence>
<dbReference type="InterPro" id="IPR016181">
    <property type="entry name" value="Acyl_CoA_acyltransferase"/>
</dbReference>
<accession>A0AA96WGT9</accession>
<evidence type="ECO:0000256" key="2">
    <source>
        <dbReference type="ARBA" id="ARBA00023315"/>
    </source>
</evidence>
<dbReference type="CDD" id="cd04301">
    <property type="entry name" value="NAT_SF"/>
    <property type="match status" value="1"/>
</dbReference>
<dbReference type="Pfam" id="PF00583">
    <property type="entry name" value="Acetyltransf_1"/>
    <property type="match status" value="1"/>
</dbReference>
<dbReference type="AlphaFoldDB" id="A0AA96WGT9"/>
<dbReference type="PROSITE" id="PS51186">
    <property type="entry name" value="GNAT"/>
    <property type="match status" value="1"/>
</dbReference>
<sequence length="170" mass="19160">MPANFTIRLAKLEDRSVLVGLMVALQETERKLHSNRTSGAEMADAHFAYLETLVREQRGQIYVAESPVAECSSGILGFVVCFVEKLDAGDLHVIESEREYGYISDLYVMPEMRMHGIGAALMQTAERHCLELNLSIVRVGLLASNEPAAKFYRKAGYQPYEVVYEKRLQE</sequence>
<organism evidence="4">
    <name type="scientific">Leptolyngbya sp. NK1-12</name>
    <dbReference type="NCBI Taxonomy" id="2547451"/>
    <lineage>
        <taxon>Bacteria</taxon>
        <taxon>Bacillati</taxon>
        <taxon>Cyanobacteriota</taxon>
        <taxon>Cyanophyceae</taxon>
        <taxon>Leptolyngbyales</taxon>
        <taxon>Leptolyngbyaceae</taxon>
        <taxon>Leptolyngbya group</taxon>
        <taxon>Leptolyngbya</taxon>
    </lineage>
</organism>